<gene>
    <name evidence="1" type="ORF">TEHN7118_0041</name>
</gene>
<dbReference type="RefSeq" id="WP_041591809.1">
    <property type="nucleotide sequence ID" value="NZ_BAABQP010000005.1"/>
</dbReference>
<dbReference type="Proteomes" id="UP000236214">
    <property type="component" value="Unassembled WGS sequence"/>
</dbReference>
<protein>
    <submittedName>
        <fullName evidence="1">Uncharacterized protein</fullName>
    </submittedName>
</protein>
<reference evidence="1 2" key="1">
    <citation type="submission" date="2016-05" db="EMBL/GenBank/DDBJ databases">
        <title>Whole genome sequencing of Tetragenococcus halophilus subsp. halophilus NISL 7118.</title>
        <authorList>
            <person name="Shiwa Y."/>
            <person name="Nishimura I."/>
            <person name="Yoshikawa H."/>
            <person name="Koyama Y."/>
            <person name="Oguma T."/>
        </authorList>
    </citation>
    <scope>NUCLEOTIDE SEQUENCE [LARGE SCALE GENOMIC DNA]</scope>
    <source>
        <strain evidence="1 2">NISL 7118</strain>
    </source>
</reference>
<proteinExistence type="predicted"/>
<evidence type="ECO:0000313" key="2">
    <source>
        <dbReference type="Proteomes" id="UP000236214"/>
    </source>
</evidence>
<comment type="caution">
    <text evidence="1">The sequence shown here is derived from an EMBL/GenBank/DDBJ whole genome shotgun (WGS) entry which is preliminary data.</text>
</comment>
<sequence length="70" mass="7703">MRNVRPITLFTAHSLPNLGPKIEFAVFTLLDFGPKDKALALSLSYLGPEVGFADPASFQIKFSASVFFRV</sequence>
<organism evidence="1 2">
    <name type="scientific">Tetragenococcus halophilus subsp. halophilus</name>
    <dbReference type="NCBI Taxonomy" id="1513897"/>
    <lineage>
        <taxon>Bacteria</taxon>
        <taxon>Bacillati</taxon>
        <taxon>Bacillota</taxon>
        <taxon>Bacilli</taxon>
        <taxon>Lactobacillales</taxon>
        <taxon>Enterococcaceae</taxon>
        <taxon>Tetragenococcus</taxon>
    </lineage>
</organism>
<keyword evidence="2" id="KW-1185">Reference proteome</keyword>
<accession>A0A2H6D096</accession>
<dbReference type="EMBL" id="BDEC01000002">
    <property type="protein sequence ID" value="GBD67235.1"/>
    <property type="molecule type" value="Genomic_DNA"/>
</dbReference>
<name>A0A2H6D096_TETHA</name>
<evidence type="ECO:0000313" key="1">
    <source>
        <dbReference type="EMBL" id="GBD67235.1"/>
    </source>
</evidence>
<dbReference type="AlphaFoldDB" id="A0A2H6D096"/>